<gene>
    <name evidence="1" type="ORF">DPPLL_26520</name>
</gene>
<dbReference type="Proteomes" id="UP000830055">
    <property type="component" value="Chromosome"/>
</dbReference>
<accession>A0ABM7WBB9</accession>
<organism evidence="1 2">
    <name type="scientific">Desulfofustis limnaeus</name>
    <dbReference type="NCBI Taxonomy" id="2740163"/>
    <lineage>
        <taxon>Bacteria</taxon>
        <taxon>Pseudomonadati</taxon>
        <taxon>Thermodesulfobacteriota</taxon>
        <taxon>Desulfobulbia</taxon>
        <taxon>Desulfobulbales</taxon>
        <taxon>Desulfocapsaceae</taxon>
        <taxon>Desulfofustis</taxon>
    </lineage>
</organism>
<evidence type="ECO:0000313" key="1">
    <source>
        <dbReference type="EMBL" id="BDD88287.1"/>
    </source>
</evidence>
<proteinExistence type="predicted"/>
<name>A0ABM7WBB9_9BACT</name>
<keyword evidence="2" id="KW-1185">Reference proteome</keyword>
<protein>
    <submittedName>
        <fullName evidence="1">Uncharacterized protein</fullName>
    </submittedName>
</protein>
<reference evidence="1 2" key="1">
    <citation type="submission" date="2022-01" db="EMBL/GenBank/DDBJ databases">
        <title>Desulfofustis limnae sp. nov., a novel mesophilic sulfate-reducing bacterium isolated from marsh soil.</title>
        <authorList>
            <person name="Watanabe M."/>
            <person name="Takahashi A."/>
            <person name="Kojima H."/>
            <person name="Fukui M."/>
        </authorList>
    </citation>
    <scope>NUCLEOTIDE SEQUENCE [LARGE SCALE GENOMIC DNA]</scope>
    <source>
        <strain evidence="1 2">PPLL</strain>
    </source>
</reference>
<dbReference type="RefSeq" id="WP_284151664.1">
    <property type="nucleotide sequence ID" value="NZ_AP025516.1"/>
</dbReference>
<sequence length="60" mass="6909">MKITIDKSLVELKPENPQEAKELDALWKKIIDCVKSNKKLVPIGEYLPGQKEIARFNIED</sequence>
<evidence type="ECO:0000313" key="2">
    <source>
        <dbReference type="Proteomes" id="UP000830055"/>
    </source>
</evidence>
<dbReference type="EMBL" id="AP025516">
    <property type="protein sequence ID" value="BDD88287.1"/>
    <property type="molecule type" value="Genomic_DNA"/>
</dbReference>